<reference evidence="2" key="1">
    <citation type="submission" date="2014-04" db="EMBL/GenBank/DDBJ databases">
        <title>Whole-Genome optical mapping and complete genome sequence of Sphingobacterium deserti sp. nov., a new spaces isolated from desert in the west of China.</title>
        <authorList>
            <person name="Teng C."/>
            <person name="Zhou Z."/>
            <person name="Li X."/>
            <person name="Chen M."/>
            <person name="Lin M."/>
            <person name="Wang L."/>
            <person name="Su S."/>
            <person name="Zhang C."/>
            <person name="Zhang W."/>
        </authorList>
    </citation>
    <scope>NUCLEOTIDE SEQUENCE [LARGE SCALE GENOMIC DNA]</scope>
    <source>
        <strain evidence="2">ACCC05744</strain>
    </source>
</reference>
<accession>A0A0B8T628</accession>
<dbReference type="Proteomes" id="UP000031802">
    <property type="component" value="Unassembled WGS sequence"/>
</dbReference>
<evidence type="ECO:0000313" key="2">
    <source>
        <dbReference type="Proteomes" id="UP000031802"/>
    </source>
</evidence>
<proteinExistence type="predicted"/>
<organism evidence="1 2">
    <name type="scientific">Sphingobacterium deserti</name>
    <dbReference type="NCBI Taxonomy" id="1229276"/>
    <lineage>
        <taxon>Bacteria</taxon>
        <taxon>Pseudomonadati</taxon>
        <taxon>Bacteroidota</taxon>
        <taxon>Sphingobacteriia</taxon>
        <taxon>Sphingobacteriales</taxon>
        <taxon>Sphingobacteriaceae</taxon>
        <taxon>Sphingobacterium</taxon>
    </lineage>
</organism>
<evidence type="ECO:0000313" key="1">
    <source>
        <dbReference type="EMBL" id="KGE12460.1"/>
    </source>
</evidence>
<name>A0A0B8T628_9SPHI</name>
<comment type="caution">
    <text evidence="1">The sequence shown here is derived from an EMBL/GenBank/DDBJ whole genome shotgun (WGS) entry which is preliminary data.</text>
</comment>
<keyword evidence="2" id="KW-1185">Reference proteome</keyword>
<protein>
    <submittedName>
        <fullName evidence="1">Uncharacterized protein</fullName>
    </submittedName>
</protein>
<reference evidence="1 2" key="2">
    <citation type="journal article" date="2015" name="PLoS ONE">
        <title>Whole-Genome Optical Mapping and Finished Genome Sequence of Sphingobacterium deserti sp. nov., a New Species Isolated from the Western Desert of China.</title>
        <authorList>
            <person name="Teng C."/>
            <person name="Zhou Z."/>
            <person name="Molnar I."/>
            <person name="Li X."/>
            <person name="Tang R."/>
            <person name="Chen M."/>
            <person name="Wang L."/>
            <person name="Su S."/>
            <person name="Zhang W."/>
            <person name="Lin M."/>
        </authorList>
    </citation>
    <scope>NUCLEOTIDE SEQUENCE [LARGE SCALE GENOMIC DNA]</scope>
    <source>
        <strain evidence="2">ACCC05744</strain>
    </source>
</reference>
<sequence length="214" mass="24793">MITVSKYRQRKKVQKPDVIMSRMDYVIISQVVKLLQPAILTDEELSFLLGKPNNYVFSFIMDPSDKRRFTEAQLDILPFLLNCTYSDLIPNDTPSGEIQLFDTNRIESKKETTFVHSIDDATNRIRITWKKEKLKSGSFRRNNELLISSLQTWIKAGYFNKGRNGLEICTALKHSCKFTFSVSDLEKSLKVLSGKRRQLLDKKIVHGMINYFAT</sequence>
<dbReference type="AlphaFoldDB" id="A0A0B8T628"/>
<dbReference type="PATRIC" id="fig|1229276.3.peg.3855"/>
<dbReference type="EMBL" id="JJMU01000067">
    <property type="protein sequence ID" value="KGE12460.1"/>
    <property type="molecule type" value="Genomic_DNA"/>
</dbReference>
<gene>
    <name evidence="1" type="ORF">DI53_3725</name>
</gene>